<evidence type="ECO:0000313" key="1">
    <source>
        <dbReference type="EMBL" id="KAJ7548483.1"/>
    </source>
</evidence>
<reference evidence="2" key="1">
    <citation type="journal article" date="2024" name="Proc. Natl. Acad. Sci. U.S.A.">
        <title>Extraordinary preservation of gene collinearity over three hundred million years revealed in homosporous lycophytes.</title>
        <authorList>
            <person name="Li C."/>
            <person name="Wickell D."/>
            <person name="Kuo L.Y."/>
            <person name="Chen X."/>
            <person name="Nie B."/>
            <person name="Liao X."/>
            <person name="Peng D."/>
            <person name="Ji J."/>
            <person name="Jenkins J."/>
            <person name="Williams M."/>
            <person name="Shu S."/>
            <person name="Plott C."/>
            <person name="Barry K."/>
            <person name="Rajasekar S."/>
            <person name="Grimwood J."/>
            <person name="Han X."/>
            <person name="Sun S."/>
            <person name="Hou Z."/>
            <person name="He W."/>
            <person name="Dai G."/>
            <person name="Sun C."/>
            <person name="Schmutz J."/>
            <person name="Leebens-Mack J.H."/>
            <person name="Li F.W."/>
            <person name="Wang L."/>
        </authorList>
    </citation>
    <scope>NUCLEOTIDE SEQUENCE [LARGE SCALE GENOMIC DNA]</scope>
    <source>
        <strain evidence="2">cv. PW_Plant_1</strain>
    </source>
</reference>
<organism evidence="1 2">
    <name type="scientific">Diphasiastrum complanatum</name>
    <name type="common">Issler's clubmoss</name>
    <name type="synonym">Lycopodium complanatum</name>
    <dbReference type="NCBI Taxonomy" id="34168"/>
    <lineage>
        <taxon>Eukaryota</taxon>
        <taxon>Viridiplantae</taxon>
        <taxon>Streptophyta</taxon>
        <taxon>Embryophyta</taxon>
        <taxon>Tracheophyta</taxon>
        <taxon>Lycopodiopsida</taxon>
        <taxon>Lycopodiales</taxon>
        <taxon>Lycopodiaceae</taxon>
        <taxon>Lycopodioideae</taxon>
        <taxon>Diphasiastrum</taxon>
    </lineage>
</organism>
<accession>A0ACC2D2Z3</accession>
<proteinExistence type="predicted"/>
<evidence type="ECO:0000313" key="2">
    <source>
        <dbReference type="Proteomes" id="UP001162992"/>
    </source>
</evidence>
<comment type="caution">
    <text evidence="1">The sequence shown here is derived from an EMBL/GenBank/DDBJ whole genome shotgun (WGS) entry which is preliminary data.</text>
</comment>
<gene>
    <name evidence="1" type="ORF">O6H91_07G014000</name>
</gene>
<dbReference type="Proteomes" id="UP001162992">
    <property type="component" value="Chromosome 7"/>
</dbReference>
<protein>
    <submittedName>
        <fullName evidence="1">Uncharacterized protein</fullName>
    </submittedName>
</protein>
<dbReference type="EMBL" id="CM055098">
    <property type="protein sequence ID" value="KAJ7548483.1"/>
    <property type="molecule type" value="Genomic_DNA"/>
</dbReference>
<keyword evidence="2" id="KW-1185">Reference proteome</keyword>
<sequence>MADHRKMADQGQQQKKINNGKTAKGSPIWKLLQYADVSDLILMFFGTVGAVVDGLSMPILVVVLRSAIHAFAIATFAEGTPHSSSPRDFMHTIDQSIFWVILCAEGFCWTITADRQTSRLRRNYLRAILRKDVGYLDTKATTNVEVVNSISADTATIQDTISQKARIHNCILNQKLGDLVSFSKVTLPVSHIKAGVPHFIMNMMNFIGGFAVGYSFVWELGIVTLALMPLLVIPIILLGKKQASLAKDMRVAYLKAGDVADEALSSIRTVFSFVGEKRTMTSYAEALNETLQVGLKQGLVKGLTVGSIGLSLIIWAVLSGYGSRLVMYNGVLGANVISVGLATITAITSLGFALPDFKPFAESWIAARRIFETIDHVPDIDCENNRGIVLQKVEGKLEMRNVNFVYPARPDTIIFKSFSLTIPAGRTVALVGESGSGKSTIFALIERFYDPLSGGIFLDDVNIKDMQLKWLRSQISLVAQETALFSTTIKENIMIGKENATMEEIIQAAKAANVHDFVKRMPDGYNTQVGDRGVQVSGGQRQRIAIARAILKNANVLLLDEATSALDAESEKIVQEALVNASVGQTTVVVAHRLSSIRSADSIVVVQNGQVVEVGEHDELLHKHENGVYAKMVGLKQRTSKEESNDEFKNSSTKLCSPNVDILRSPFSLNNLDQTVNLTAETKVPTFGRLLALNRPEWKHGLLGTVGAIGFGIVYPTYAFLIGNTISVLYYTDFHRLKIRATINSLAFAVLAGLNMLVNYLQHYNFAVMGEHLIRRVREKMLSTILTFEVDWFDQDENSSAKISSQLATEASMVRSLVSDRISLALQTGSNIFVSLALGLLASWRLAIPMIAIQPLYIFCFSFKNFLLKNCTEVVRQAREKASQMASEAVNHHRTILAFSSQDMIVRLFKSQQEVPQRALVKSSSMSALGLGIAQAMIFFNYAFGLWYGSRLLSKGKISTGQMFQAFLVLLSNGRIVGEAFSMTFNLSKGASAGATLFKIMDRKSQLSTDAPRKELESIRGSVEIDNVSFSYPSRPHITILSNFSLKVAPGTTIALVGHSGSGKSTAISLILRFYDPQVGSVRVDGIDIRNLDLKTFRKHIGLVSQEPTLFSGTIRDNILYGKESATEVEVIEAAKASHAHDFICCLSNGYNTLVGVRGLQLSGGQKQRIAIARSIIKNPTILLLDEATSALDIHSEYIVQNALDKIMIGRTTVIVAHRLTTIQNADTIVVVQDGAIVEQGKHSQLMEKGNGPYYSLFELQSTKKIGHSLY</sequence>
<name>A0ACC2D2Z3_DIPCM</name>